<gene>
    <name evidence="5" type="primary">gph</name>
    <name evidence="5" type="ORF">GCM10009114_02120</name>
</gene>
<reference evidence="6" key="1">
    <citation type="journal article" date="2019" name="Int. J. Syst. Evol. Microbiol.">
        <title>The Global Catalogue of Microorganisms (GCM) 10K type strain sequencing project: providing services to taxonomists for standard genome sequencing and annotation.</title>
        <authorList>
            <consortium name="The Broad Institute Genomics Platform"/>
            <consortium name="The Broad Institute Genome Sequencing Center for Infectious Disease"/>
            <person name="Wu L."/>
            <person name="Ma J."/>
        </authorList>
    </citation>
    <scope>NUCLEOTIDE SEQUENCE [LARGE SCALE GENOMIC DNA]</scope>
    <source>
        <strain evidence="6">JCM 15896</strain>
    </source>
</reference>
<dbReference type="NCBIfam" id="TIGR01509">
    <property type="entry name" value="HAD-SF-IA-v3"/>
    <property type="match status" value="1"/>
</dbReference>
<dbReference type="RefSeq" id="WP_343855746.1">
    <property type="nucleotide sequence ID" value="NZ_BAAAFD010000001.1"/>
</dbReference>
<keyword evidence="1" id="KW-0479">Metal-binding</keyword>
<keyword evidence="3" id="KW-0460">Magnesium</keyword>
<dbReference type="InterPro" id="IPR050155">
    <property type="entry name" value="HAD-like_hydrolase_sf"/>
</dbReference>
<dbReference type="Gene3D" id="3.40.50.1000">
    <property type="entry name" value="HAD superfamily/HAD-like"/>
    <property type="match status" value="1"/>
</dbReference>
<dbReference type="SFLD" id="SFLDS00003">
    <property type="entry name" value="Haloacid_Dehalogenase"/>
    <property type="match status" value="1"/>
</dbReference>
<dbReference type="Pfam" id="PF13419">
    <property type="entry name" value="HAD_2"/>
    <property type="match status" value="1"/>
</dbReference>
<dbReference type="SFLD" id="SFLDG01135">
    <property type="entry name" value="C1.5.6:_HAD__Beta-PGM__Phospha"/>
    <property type="match status" value="1"/>
</dbReference>
<dbReference type="EMBL" id="BAAAFD010000001">
    <property type="protein sequence ID" value="GAA0852400.1"/>
    <property type="molecule type" value="Genomic_DNA"/>
</dbReference>
<name>A0ABN1LCE1_9ALTE</name>
<dbReference type="PANTHER" id="PTHR43434">
    <property type="entry name" value="PHOSPHOGLYCOLATE PHOSPHATASE"/>
    <property type="match status" value="1"/>
</dbReference>
<comment type="caution">
    <text evidence="5">The sequence shown here is derived from an EMBL/GenBank/DDBJ whole genome shotgun (WGS) entry which is preliminary data.</text>
</comment>
<organism evidence="5 6">
    <name type="scientific">Aliiglaciecola litoralis</name>
    <dbReference type="NCBI Taxonomy" id="582857"/>
    <lineage>
        <taxon>Bacteria</taxon>
        <taxon>Pseudomonadati</taxon>
        <taxon>Pseudomonadota</taxon>
        <taxon>Gammaproteobacteria</taxon>
        <taxon>Alteromonadales</taxon>
        <taxon>Alteromonadaceae</taxon>
        <taxon>Aliiglaciecola</taxon>
    </lineage>
</organism>
<dbReference type="NCBIfam" id="TIGR01549">
    <property type="entry name" value="HAD-SF-IA-v1"/>
    <property type="match status" value="1"/>
</dbReference>
<dbReference type="Gene3D" id="1.10.150.240">
    <property type="entry name" value="Putative phosphatase, domain 2"/>
    <property type="match status" value="1"/>
</dbReference>
<dbReference type="SFLD" id="SFLDG01129">
    <property type="entry name" value="C1.5:_HAD__Beta-PGM__Phosphata"/>
    <property type="match status" value="1"/>
</dbReference>
<evidence type="ECO:0000313" key="6">
    <source>
        <dbReference type="Proteomes" id="UP001500359"/>
    </source>
</evidence>
<dbReference type="PANTHER" id="PTHR43434:SF23">
    <property type="entry name" value="PHOSPHOGLYCOLATE PHOSPHATASE"/>
    <property type="match status" value="1"/>
</dbReference>
<keyword evidence="6" id="KW-1185">Reference proteome</keyword>
<dbReference type="InterPro" id="IPR036412">
    <property type="entry name" value="HAD-like_sf"/>
</dbReference>
<dbReference type="InterPro" id="IPR006439">
    <property type="entry name" value="HAD-SF_hydro_IA"/>
</dbReference>
<dbReference type="PRINTS" id="PR00413">
    <property type="entry name" value="HADHALOGNASE"/>
</dbReference>
<dbReference type="InterPro" id="IPR041492">
    <property type="entry name" value="HAD_2"/>
</dbReference>
<keyword evidence="4" id="KW-0119">Carbohydrate metabolism</keyword>
<sequence length="219" mass="24260">MLNFDGVLFDLDGTLLDTAPDLGNALNHVLRQHGVNECSYDLYRPVASNGAKGLLELGFGDQFQHINYDTARQSLLDYYHLNICTDTQPFDGVADYLAKLNSASIPWGIVTNKPGWLTDKLLQHFPIMSKCQCVVSGDTYENSKPHPQPLLEAAKALNLSPENTLYVGDAKRDIQAAHAANMRSVAALYGYLTHPQEAQDWQAEYAIQHISELSALNKL</sequence>
<evidence type="ECO:0000256" key="4">
    <source>
        <dbReference type="ARBA" id="ARBA00023277"/>
    </source>
</evidence>
<keyword evidence="2" id="KW-0378">Hydrolase</keyword>
<evidence type="ECO:0000256" key="1">
    <source>
        <dbReference type="ARBA" id="ARBA00022723"/>
    </source>
</evidence>
<evidence type="ECO:0000256" key="3">
    <source>
        <dbReference type="ARBA" id="ARBA00022842"/>
    </source>
</evidence>
<dbReference type="InterPro" id="IPR023198">
    <property type="entry name" value="PGP-like_dom2"/>
</dbReference>
<protein>
    <submittedName>
        <fullName evidence="5">Phosphoglycolate phosphatase</fullName>
    </submittedName>
</protein>
<dbReference type="InterPro" id="IPR023214">
    <property type="entry name" value="HAD_sf"/>
</dbReference>
<evidence type="ECO:0000256" key="2">
    <source>
        <dbReference type="ARBA" id="ARBA00022801"/>
    </source>
</evidence>
<evidence type="ECO:0000313" key="5">
    <source>
        <dbReference type="EMBL" id="GAA0852400.1"/>
    </source>
</evidence>
<proteinExistence type="predicted"/>
<dbReference type="SUPFAM" id="SSF56784">
    <property type="entry name" value="HAD-like"/>
    <property type="match status" value="1"/>
</dbReference>
<dbReference type="Proteomes" id="UP001500359">
    <property type="component" value="Unassembled WGS sequence"/>
</dbReference>
<accession>A0ABN1LCE1</accession>